<organism evidence="3 4">
    <name type="scientific">Microbacterium ginsengisoli</name>
    <dbReference type="NCBI Taxonomy" id="400772"/>
    <lineage>
        <taxon>Bacteria</taxon>
        <taxon>Bacillati</taxon>
        <taxon>Actinomycetota</taxon>
        <taxon>Actinomycetes</taxon>
        <taxon>Micrococcales</taxon>
        <taxon>Microbacteriaceae</taxon>
        <taxon>Microbacterium</taxon>
    </lineage>
</organism>
<dbReference type="InterPro" id="IPR025878">
    <property type="entry name" value="Acyl-CoA_dh-like_C_dom"/>
</dbReference>
<name>A0A3C1KE08_9MICO</name>
<protein>
    <submittedName>
        <fullName evidence="3">Acyl-CoA dehydrogenase</fullName>
    </submittedName>
</protein>
<dbReference type="AlphaFoldDB" id="A0A3C1KE08"/>
<evidence type="ECO:0000256" key="1">
    <source>
        <dbReference type="SAM" id="Phobius"/>
    </source>
</evidence>
<dbReference type="Proteomes" id="UP000257479">
    <property type="component" value="Unassembled WGS sequence"/>
</dbReference>
<feature type="non-terminal residue" evidence="3">
    <location>
        <position position="75"/>
    </location>
</feature>
<feature type="transmembrane region" description="Helical" evidence="1">
    <location>
        <begin position="44"/>
        <end position="66"/>
    </location>
</feature>
<comment type="caution">
    <text evidence="3">The sequence shown here is derived from an EMBL/GenBank/DDBJ whole genome shotgun (WGS) entry which is preliminary data.</text>
</comment>
<proteinExistence type="predicted"/>
<feature type="domain" description="Acetyl-CoA dehydrogenase-like C-terminal" evidence="2">
    <location>
        <begin position="7"/>
        <end position="72"/>
    </location>
</feature>
<accession>A0A3C1KE08</accession>
<dbReference type="Pfam" id="PF12806">
    <property type="entry name" value="Acyl-CoA_dh_C"/>
    <property type="match status" value="1"/>
</dbReference>
<dbReference type="EMBL" id="DMNG01000154">
    <property type="protein sequence ID" value="HAN24718.1"/>
    <property type="molecule type" value="Genomic_DNA"/>
</dbReference>
<keyword evidence="1" id="KW-0812">Transmembrane</keyword>
<keyword evidence="1" id="KW-0472">Membrane</keyword>
<evidence type="ECO:0000313" key="4">
    <source>
        <dbReference type="Proteomes" id="UP000257479"/>
    </source>
</evidence>
<sequence>SDEPVARRTAERLERAVAAADRATVAVVGFGASPRDAHAVSVDYLWLLALVAGGWMHALIVAATLAHDGRDADDE</sequence>
<gene>
    <name evidence="3" type="ORF">DCP95_09120</name>
</gene>
<feature type="non-terminal residue" evidence="3">
    <location>
        <position position="1"/>
    </location>
</feature>
<reference evidence="3 4" key="1">
    <citation type="journal article" date="2018" name="Nat. Biotechnol.">
        <title>A standardized bacterial taxonomy based on genome phylogeny substantially revises the tree of life.</title>
        <authorList>
            <person name="Parks D.H."/>
            <person name="Chuvochina M."/>
            <person name="Waite D.W."/>
            <person name="Rinke C."/>
            <person name="Skarshewski A."/>
            <person name="Chaumeil P.A."/>
            <person name="Hugenholtz P."/>
        </authorList>
    </citation>
    <scope>NUCLEOTIDE SEQUENCE [LARGE SCALE GENOMIC DNA]</scope>
    <source>
        <strain evidence="3">UBA9152</strain>
    </source>
</reference>
<keyword evidence="1" id="KW-1133">Transmembrane helix</keyword>
<evidence type="ECO:0000259" key="2">
    <source>
        <dbReference type="Pfam" id="PF12806"/>
    </source>
</evidence>
<evidence type="ECO:0000313" key="3">
    <source>
        <dbReference type="EMBL" id="HAN24718.1"/>
    </source>
</evidence>